<comment type="caution">
    <text evidence="2">The sequence shown here is derived from an EMBL/GenBank/DDBJ whole genome shotgun (WGS) entry which is preliminary data.</text>
</comment>
<dbReference type="Proteomes" id="UP000316759">
    <property type="component" value="Unassembled WGS sequence"/>
</dbReference>
<protein>
    <submittedName>
        <fullName evidence="2">Uncharacterized protein</fullName>
    </submittedName>
</protein>
<evidence type="ECO:0000256" key="1">
    <source>
        <dbReference type="SAM" id="Phobius"/>
    </source>
</evidence>
<feature type="transmembrane region" description="Helical" evidence="1">
    <location>
        <begin position="20"/>
        <end position="41"/>
    </location>
</feature>
<keyword evidence="1" id="KW-0812">Transmembrane</keyword>
<reference evidence="2 3" key="1">
    <citation type="submission" date="2019-04" db="EMBL/GenBank/DDBJ databases">
        <title>Annotation for the trematode Fasciola gigantica.</title>
        <authorList>
            <person name="Choi Y.-J."/>
        </authorList>
    </citation>
    <scope>NUCLEOTIDE SEQUENCE [LARGE SCALE GENOMIC DNA]</scope>
    <source>
        <strain evidence="2">Uganda_cow_1</strain>
    </source>
</reference>
<keyword evidence="3" id="KW-1185">Reference proteome</keyword>
<gene>
    <name evidence="2" type="ORF">FGIG_01412</name>
</gene>
<accession>A0A504YQW6</accession>
<dbReference type="EMBL" id="SUNJ01006435">
    <property type="protein sequence ID" value="TPP62789.1"/>
    <property type="molecule type" value="Genomic_DNA"/>
</dbReference>
<keyword evidence="1" id="KW-1133">Transmembrane helix</keyword>
<evidence type="ECO:0000313" key="2">
    <source>
        <dbReference type="EMBL" id="TPP62789.1"/>
    </source>
</evidence>
<proteinExistence type="predicted"/>
<keyword evidence="1" id="KW-0472">Membrane</keyword>
<dbReference type="AlphaFoldDB" id="A0A504YQW6"/>
<organism evidence="2 3">
    <name type="scientific">Fasciola gigantica</name>
    <name type="common">Giant liver fluke</name>
    <dbReference type="NCBI Taxonomy" id="46835"/>
    <lineage>
        <taxon>Eukaryota</taxon>
        <taxon>Metazoa</taxon>
        <taxon>Spiralia</taxon>
        <taxon>Lophotrochozoa</taxon>
        <taxon>Platyhelminthes</taxon>
        <taxon>Trematoda</taxon>
        <taxon>Digenea</taxon>
        <taxon>Plagiorchiida</taxon>
        <taxon>Echinostomata</taxon>
        <taxon>Echinostomatoidea</taxon>
        <taxon>Fasciolidae</taxon>
        <taxon>Fasciola</taxon>
    </lineage>
</organism>
<sequence length="84" mass="9397">MNGRAGAQFKACKHEGPRELFCVAILLVLSYPSSSLGWPILLLPPRQPFTPCPIVAPEQTISKSELRARTHRNILQLFFLKQPA</sequence>
<evidence type="ECO:0000313" key="3">
    <source>
        <dbReference type="Proteomes" id="UP000316759"/>
    </source>
</evidence>
<name>A0A504YQW6_FASGI</name>